<dbReference type="STRING" id="1217799.DEALK_04700"/>
<proteinExistence type="inferred from homology"/>
<dbReference type="SUPFAM" id="SSF55144">
    <property type="entry name" value="LigT-like"/>
    <property type="match status" value="1"/>
</dbReference>
<dbReference type="InterPro" id="IPR004175">
    <property type="entry name" value="RNA_CPDase"/>
</dbReference>
<dbReference type="PATRIC" id="fig|1217799.6.peg.487"/>
<evidence type="ECO:0000313" key="4">
    <source>
        <dbReference type="EMBL" id="KTB47625.1"/>
    </source>
</evidence>
<dbReference type="InterPro" id="IPR009097">
    <property type="entry name" value="Cyclic_Pdiesterase"/>
</dbReference>
<comment type="catalytic activity">
    <reaction evidence="2">
        <text>a 3'-end 2',3'-cyclophospho-ribonucleotide-RNA + H2O = a 3'-end 2'-phospho-ribonucleotide-RNA + H(+)</text>
        <dbReference type="Rhea" id="RHEA:11828"/>
        <dbReference type="Rhea" id="RHEA-COMP:10464"/>
        <dbReference type="Rhea" id="RHEA-COMP:17353"/>
        <dbReference type="ChEBI" id="CHEBI:15377"/>
        <dbReference type="ChEBI" id="CHEBI:15378"/>
        <dbReference type="ChEBI" id="CHEBI:83064"/>
        <dbReference type="ChEBI" id="CHEBI:173113"/>
        <dbReference type="EC" id="3.1.4.58"/>
    </reaction>
</comment>
<dbReference type="EMBL" id="LFDV01000002">
    <property type="protein sequence ID" value="KTB47625.1"/>
    <property type="molecule type" value="Genomic_DNA"/>
</dbReference>
<dbReference type="AlphaFoldDB" id="A0A0W0GGD4"/>
<feature type="active site" description="Proton donor" evidence="2">
    <location>
        <position position="47"/>
    </location>
</feature>
<dbReference type="NCBIfam" id="TIGR02258">
    <property type="entry name" value="2_5_ligase"/>
    <property type="match status" value="1"/>
</dbReference>
<dbReference type="PANTHER" id="PTHR35561:SF1">
    <property type="entry name" value="RNA 2',3'-CYCLIC PHOSPHODIESTERASE"/>
    <property type="match status" value="1"/>
</dbReference>
<sequence length="203" mass="21473">MTEALSIRAFIAIELPEAVKQELAALQRGLAVEPAAGIKWVSPGGIHLTLKFLGQAAPGKIEAVGAALAAAVEAVPAFELGLSGLGAFPNLRRMNVVWCGLSGGLDRLAELQRAVEARVSVLDFPAENRAFSPHLTLARLRDDVAPEARLALAKKLAATTFEPGLKIPVVEVSLMQSTLLPRGAEYRRLASFPLAGPGKRRGQ</sequence>
<evidence type="ECO:0000256" key="1">
    <source>
        <dbReference type="ARBA" id="ARBA00022801"/>
    </source>
</evidence>
<protein>
    <recommendedName>
        <fullName evidence="2">RNA 2',3'-cyclic phosphodiesterase</fullName>
        <shortName evidence="2">RNA 2',3'-CPDase</shortName>
        <ecNumber evidence="2">3.1.4.58</ecNumber>
    </recommendedName>
</protein>
<comment type="similarity">
    <text evidence="2">Belongs to the 2H phosphoesterase superfamily. ThpR family.</text>
</comment>
<keyword evidence="1 2" id="KW-0378">Hydrolase</keyword>
<dbReference type="OrthoDB" id="9789350at2"/>
<dbReference type="HAMAP" id="MF_01940">
    <property type="entry name" value="RNA_CPDase"/>
    <property type="match status" value="1"/>
</dbReference>
<comment type="caution">
    <text evidence="4">The sequence shown here is derived from an EMBL/GenBank/DDBJ whole genome shotgun (WGS) entry which is preliminary data.</text>
</comment>
<feature type="short sequence motif" description="HXTX 2" evidence="2">
    <location>
        <begin position="134"/>
        <end position="137"/>
    </location>
</feature>
<keyword evidence="5" id="KW-1185">Reference proteome</keyword>
<feature type="short sequence motif" description="HXTX 1" evidence="2">
    <location>
        <begin position="47"/>
        <end position="50"/>
    </location>
</feature>
<dbReference type="Proteomes" id="UP000053947">
    <property type="component" value="Unassembled WGS sequence"/>
</dbReference>
<feature type="domain" description="Phosphoesterase HXTX" evidence="3">
    <location>
        <begin position="13"/>
        <end position="98"/>
    </location>
</feature>
<dbReference type="GO" id="GO:0016874">
    <property type="term" value="F:ligase activity"/>
    <property type="evidence" value="ECO:0007669"/>
    <property type="project" value="UniProtKB-KW"/>
</dbReference>
<dbReference type="Pfam" id="PF02834">
    <property type="entry name" value="LigT_PEase"/>
    <property type="match status" value="2"/>
</dbReference>
<feature type="active site" description="Proton acceptor" evidence="2">
    <location>
        <position position="134"/>
    </location>
</feature>
<reference evidence="4 5" key="1">
    <citation type="submission" date="2015-06" db="EMBL/GenBank/DDBJ databases">
        <title>Genome sequence of the organohalide-respiring Dehalogenimonas alkenigignens type strain (IP3-3T).</title>
        <authorList>
            <person name="Key T.A."/>
            <person name="Richmond D.P."/>
            <person name="Bowman K.S."/>
            <person name="Cho Y.-J."/>
            <person name="Chun J."/>
            <person name="da Costa M.S."/>
            <person name="Rainey F.A."/>
            <person name="Moe W.M."/>
        </authorList>
    </citation>
    <scope>NUCLEOTIDE SEQUENCE [LARGE SCALE GENOMIC DNA]</scope>
    <source>
        <strain evidence="4 5">IP3-3</strain>
    </source>
</reference>
<evidence type="ECO:0000259" key="3">
    <source>
        <dbReference type="Pfam" id="PF02834"/>
    </source>
</evidence>
<dbReference type="InterPro" id="IPR014051">
    <property type="entry name" value="Phosphoesterase_HXTX"/>
</dbReference>
<keyword evidence="4" id="KW-0436">Ligase</keyword>
<comment type="function">
    <text evidence="2">Hydrolyzes RNA 2',3'-cyclic phosphodiester to an RNA 2'-phosphomonoester.</text>
</comment>
<evidence type="ECO:0000313" key="5">
    <source>
        <dbReference type="Proteomes" id="UP000053947"/>
    </source>
</evidence>
<accession>A0A0W0GGD4</accession>
<name>A0A0W0GGD4_9CHLR</name>
<evidence type="ECO:0000256" key="2">
    <source>
        <dbReference type="HAMAP-Rule" id="MF_01940"/>
    </source>
</evidence>
<dbReference type="GO" id="GO:0008664">
    <property type="term" value="F:RNA 2',3'-cyclic 3'-phosphodiesterase activity"/>
    <property type="evidence" value="ECO:0007669"/>
    <property type="project" value="UniProtKB-EC"/>
</dbReference>
<dbReference type="Gene3D" id="3.90.1140.10">
    <property type="entry name" value="Cyclic phosphodiesterase"/>
    <property type="match status" value="1"/>
</dbReference>
<organism evidence="4 5">
    <name type="scientific">Dehalogenimonas alkenigignens</name>
    <dbReference type="NCBI Taxonomy" id="1217799"/>
    <lineage>
        <taxon>Bacteria</taxon>
        <taxon>Bacillati</taxon>
        <taxon>Chloroflexota</taxon>
        <taxon>Dehalococcoidia</taxon>
        <taxon>Dehalococcoidales</taxon>
        <taxon>Dehalococcoidaceae</taxon>
        <taxon>Dehalogenimonas</taxon>
    </lineage>
</organism>
<dbReference type="EC" id="3.1.4.58" evidence="2"/>
<feature type="domain" description="Phosphoesterase HXTX" evidence="3">
    <location>
        <begin position="106"/>
        <end position="183"/>
    </location>
</feature>
<dbReference type="PANTHER" id="PTHR35561">
    <property type="entry name" value="RNA 2',3'-CYCLIC PHOSPHODIESTERASE"/>
    <property type="match status" value="1"/>
</dbReference>
<gene>
    <name evidence="4" type="ORF">DEALK_04700</name>
</gene>
<dbReference type="GO" id="GO:0004113">
    <property type="term" value="F:2',3'-cyclic-nucleotide 3'-phosphodiesterase activity"/>
    <property type="evidence" value="ECO:0007669"/>
    <property type="project" value="InterPro"/>
</dbReference>
<dbReference type="RefSeq" id="WP_058438329.1">
    <property type="nucleotide sequence ID" value="NZ_KQ758903.1"/>
</dbReference>